<proteinExistence type="predicted"/>
<feature type="signal peptide" evidence="1">
    <location>
        <begin position="1"/>
        <end position="18"/>
    </location>
</feature>
<comment type="caution">
    <text evidence="2">The sequence shown here is derived from an EMBL/GenBank/DDBJ whole genome shotgun (WGS) entry which is preliminary data.</text>
</comment>
<keyword evidence="1" id="KW-0732">Signal</keyword>
<dbReference type="EMBL" id="BTSX01000003">
    <property type="protein sequence ID" value="GMS91525.1"/>
    <property type="molecule type" value="Genomic_DNA"/>
</dbReference>
<evidence type="ECO:0000313" key="2">
    <source>
        <dbReference type="EMBL" id="GMS91525.1"/>
    </source>
</evidence>
<reference evidence="2" key="1">
    <citation type="submission" date="2023-10" db="EMBL/GenBank/DDBJ databases">
        <title>Genome assembly of Pristionchus species.</title>
        <authorList>
            <person name="Yoshida K."/>
            <person name="Sommer R.J."/>
        </authorList>
    </citation>
    <scope>NUCLEOTIDE SEQUENCE</scope>
    <source>
        <strain evidence="2">RS0144</strain>
    </source>
</reference>
<keyword evidence="3" id="KW-1185">Reference proteome</keyword>
<gene>
    <name evidence="2" type="ORF">PENTCL1PPCAC_13700</name>
</gene>
<accession>A0AAV5T8U7</accession>
<feature type="chain" id="PRO_5043652471" evidence="1">
    <location>
        <begin position="19"/>
        <end position="71"/>
    </location>
</feature>
<protein>
    <submittedName>
        <fullName evidence="2">Uncharacterized protein</fullName>
    </submittedName>
</protein>
<organism evidence="2 3">
    <name type="scientific">Pristionchus entomophagus</name>
    <dbReference type="NCBI Taxonomy" id="358040"/>
    <lineage>
        <taxon>Eukaryota</taxon>
        <taxon>Metazoa</taxon>
        <taxon>Ecdysozoa</taxon>
        <taxon>Nematoda</taxon>
        <taxon>Chromadorea</taxon>
        <taxon>Rhabditida</taxon>
        <taxon>Rhabditina</taxon>
        <taxon>Diplogasteromorpha</taxon>
        <taxon>Diplogasteroidea</taxon>
        <taxon>Neodiplogasteridae</taxon>
        <taxon>Pristionchus</taxon>
    </lineage>
</organism>
<dbReference type="Proteomes" id="UP001432027">
    <property type="component" value="Unassembled WGS sequence"/>
</dbReference>
<name>A0AAV5T8U7_9BILA</name>
<evidence type="ECO:0000313" key="3">
    <source>
        <dbReference type="Proteomes" id="UP001432027"/>
    </source>
</evidence>
<evidence type="ECO:0000256" key="1">
    <source>
        <dbReference type="SAM" id="SignalP"/>
    </source>
</evidence>
<dbReference type="AlphaFoldDB" id="A0AAV5T8U7"/>
<sequence>MFRQLLTLLLLLVAYTLSAKLEDCTWVGSPPYCSGKCPTPQHVIMDMRKKDDMDPAFGHSCLFGQKIKCRI</sequence>